<dbReference type="EMBL" id="CP129674">
    <property type="protein sequence ID" value="XDS43726.1"/>
    <property type="molecule type" value="Genomic_DNA"/>
</dbReference>
<dbReference type="RefSeq" id="WP_369343321.1">
    <property type="nucleotide sequence ID" value="NZ_CP129674.1"/>
</dbReference>
<evidence type="ECO:0000313" key="1">
    <source>
        <dbReference type="EMBL" id="XDS43726.1"/>
    </source>
</evidence>
<gene>
    <name evidence="1" type="ORF">QN215_05290</name>
</gene>
<reference evidence="1" key="1">
    <citation type="submission" date="2023-07" db="EMBL/GenBank/DDBJ databases">
        <title>Bifidobacterium aquikefiriaerophilum sp. nov. and Bifidobacterium eccum sp. nov., isolated from water kefir.</title>
        <authorList>
            <person name="Breselge S."/>
            <person name="Bellassi P."/>
            <person name="Barcenilla C."/>
            <person name="Alvarez-Ordonez A."/>
            <person name="Morelli L."/>
            <person name="Cotter P.D."/>
        </authorList>
    </citation>
    <scope>NUCLEOTIDE SEQUENCE</scope>
    <source>
        <strain evidence="1">WK041_4_12</strain>
    </source>
</reference>
<dbReference type="AlphaFoldDB" id="A0AB39U403"/>
<protein>
    <submittedName>
        <fullName evidence="1">Uncharacterized protein</fullName>
    </submittedName>
</protein>
<dbReference type="KEGG" id="baqk:QN215_05290"/>
<proteinExistence type="predicted"/>
<organism evidence="1">
    <name type="scientific">Bifidobacterium aquikefiricola</name>
    <dbReference type="NCBI Taxonomy" id="3059038"/>
    <lineage>
        <taxon>Bacteria</taxon>
        <taxon>Bacillati</taxon>
        <taxon>Actinomycetota</taxon>
        <taxon>Actinomycetes</taxon>
        <taxon>Bifidobacteriales</taxon>
        <taxon>Bifidobacteriaceae</taxon>
        <taxon>Bifidobacterium</taxon>
    </lineage>
</organism>
<sequence>MTAAHTPKVLHDPDMKAAYEDAVRTVREENSDKAKKQAHDFSLRRWLTAKTS</sequence>
<name>A0AB39U403_9BIFI</name>
<accession>A0AB39U403</accession>